<gene>
    <name evidence="2" type="ORF">B4N89_39495</name>
</gene>
<dbReference type="Proteomes" id="UP000190037">
    <property type="component" value="Unassembled WGS sequence"/>
</dbReference>
<dbReference type="PROSITE" id="PS51186">
    <property type="entry name" value="GNAT"/>
    <property type="match status" value="1"/>
</dbReference>
<dbReference type="Gene3D" id="3.40.630.30">
    <property type="match status" value="1"/>
</dbReference>
<proteinExistence type="predicted"/>
<dbReference type="InterPro" id="IPR000182">
    <property type="entry name" value="GNAT_dom"/>
</dbReference>
<evidence type="ECO:0000313" key="3">
    <source>
        <dbReference type="Proteomes" id="UP000190037"/>
    </source>
</evidence>
<dbReference type="InterPro" id="IPR016181">
    <property type="entry name" value="Acyl_CoA_acyltransferase"/>
</dbReference>
<keyword evidence="3" id="KW-1185">Reference proteome</keyword>
<name>A0A1T3NP66_9ACTN</name>
<accession>A0A1T3NP66</accession>
<dbReference type="EMBL" id="MWQN01000003">
    <property type="protein sequence ID" value="OPC78528.1"/>
    <property type="molecule type" value="Genomic_DNA"/>
</dbReference>
<reference evidence="2 3" key="1">
    <citation type="submission" date="2017-03" db="EMBL/GenBank/DDBJ databases">
        <title>Draft genome sequence of Streptomyces scabrisporus NF3, endophyte isolated from Amphipterygium adstringens.</title>
        <authorList>
            <person name="Vazquez M."/>
            <person name="Ceapa C.D."/>
            <person name="Rodriguez Luna D."/>
            <person name="Sanchez Esquivel S."/>
        </authorList>
    </citation>
    <scope>NUCLEOTIDE SEQUENCE [LARGE SCALE GENOMIC DNA]</scope>
    <source>
        <strain evidence="2 3">NF3</strain>
    </source>
</reference>
<feature type="domain" description="N-acetyltransferase" evidence="1">
    <location>
        <begin position="1"/>
        <end position="129"/>
    </location>
</feature>
<dbReference type="Pfam" id="PF00583">
    <property type="entry name" value="Acetyltransf_1"/>
    <property type="match status" value="1"/>
</dbReference>
<dbReference type="AlphaFoldDB" id="A0A1T3NP66"/>
<sequence>MLTESNTAVSPNLATLRGTSAENEEPLQLYVRDDDGELVGGLTGYTWAYWLHVHLLWVDARLRGAGLGSELLERAEKIASTERECRHARLETWDFQAPDFYRGHGYELVGTVPDYPPGSIEYIFVKRLG</sequence>
<protein>
    <submittedName>
        <fullName evidence="2">N-acetyltransferase</fullName>
    </submittedName>
</protein>
<evidence type="ECO:0000313" key="2">
    <source>
        <dbReference type="EMBL" id="OPC78528.1"/>
    </source>
</evidence>
<dbReference type="OrthoDB" id="9787920at2"/>
<evidence type="ECO:0000259" key="1">
    <source>
        <dbReference type="PROSITE" id="PS51186"/>
    </source>
</evidence>
<organism evidence="2 3">
    <name type="scientific">Embleya scabrispora</name>
    <dbReference type="NCBI Taxonomy" id="159449"/>
    <lineage>
        <taxon>Bacteria</taxon>
        <taxon>Bacillati</taxon>
        <taxon>Actinomycetota</taxon>
        <taxon>Actinomycetes</taxon>
        <taxon>Kitasatosporales</taxon>
        <taxon>Streptomycetaceae</taxon>
        <taxon>Embleya</taxon>
    </lineage>
</organism>
<dbReference type="CDD" id="cd04301">
    <property type="entry name" value="NAT_SF"/>
    <property type="match status" value="1"/>
</dbReference>
<comment type="caution">
    <text evidence="2">The sequence shown here is derived from an EMBL/GenBank/DDBJ whole genome shotgun (WGS) entry which is preliminary data.</text>
</comment>
<dbReference type="STRING" id="159449.B4N89_39495"/>
<dbReference type="RefSeq" id="WP_078981620.1">
    <property type="nucleotide sequence ID" value="NZ_MWQN01000003.1"/>
</dbReference>
<dbReference type="SUPFAM" id="SSF55729">
    <property type="entry name" value="Acyl-CoA N-acyltransferases (Nat)"/>
    <property type="match status" value="1"/>
</dbReference>
<dbReference type="GO" id="GO:0016747">
    <property type="term" value="F:acyltransferase activity, transferring groups other than amino-acyl groups"/>
    <property type="evidence" value="ECO:0007669"/>
    <property type="project" value="InterPro"/>
</dbReference>
<keyword evidence="2" id="KW-0808">Transferase</keyword>